<evidence type="ECO:0000313" key="2">
    <source>
        <dbReference type="Proteomes" id="UP000076486"/>
    </source>
</evidence>
<organism evidence="1 2">
    <name type="scientific">Pseudoalteromonas luteoviolacea CPMOR-1</name>
    <dbReference type="NCBI Taxonomy" id="1365248"/>
    <lineage>
        <taxon>Bacteria</taxon>
        <taxon>Pseudomonadati</taxon>
        <taxon>Pseudomonadota</taxon>
        <taxon>Gammaproteobacteria</taxon>
        <taxon>Alteromonadales</taxon>
        <taxon>Pseudoalteromonadaceae</taxon>
        <taxon>Pseudoalteromonas</taxon>
    </lineage>
</organism>
<protein>
    <submittedName>
        <fullName evidence="1">Uncharacterized protein</fullName>
    </submittedName>
</protein>
<sequence length="52" mass="5964">MALNSFRKLHQLGGGVLLHCITHVNNVTFLLHWRVEVIASHKIKPASTELWF</sequence>
<proteinExistence type="predicted"/>
<name>A0A167IWR0_9GAMM</name>
<dbReference type="PATRIC" id="fig|1365248.3.peg.4055"/>
<evidence type="ECO:0000313" key="1">
    <source>
        <dbReference type="EMBL" id="KZN60175.1"/>
    </source>
</evidence>
<dbReference type="AlphaFoldDB" id="A0A167IWR0"/>
<comment type="caution">
    <text evidence="1">The sequence shown here is derived from an EMBL/GenBank/DDBJ whole genome shotgun (WGS) entry which is preliminary data.</text>
</comment>
<accession>A0A167IWR0</accession>
<gene>
    <name evidence="1" type="ORF">N473_24665</name>
</gene>
<dbReference type="Proteomes" id="UP000076486">
    <property type="component" value="Unassembled WGS sequence"/>
</dbReference>
<reference evidence="1 2" key="1">
    <citation type="submission" date="2013-07" db="EMBL/GenBank/DDBJ databases">
        <title>Comparative Genomic and Metabolomic Analysis of Twelve Strains of Pseudoalteromonas luteoviolacea.</title>
        <authorList>
            <person name="Vynne N.G."/>
            <person name="Mansson M."/>
            <person name="Gram L."/>
        </authorList>
    </citation>
    <scope>NUCLEOTIDE SEQUENCE [LARGE SCALE GENOMIC DNA]</scope>
    <source>
        <strain evidence="1 2">CPMOR-1</strain>
    </source>
</reference>
<dbReference type="EMBL" id="AUYC01000046">
    <property type="protein sequence ID" value="KZN60175.1"/>
    <property type="molecule type" value="Genomic_DNA"/>
</dbReference>